<sequence>MINWGMIGAMILPNVGGWAGALTMTGEVRSPNGTAWYETIKKPSWNPPNWVFGPAWTALYTGMGYASYKVFEDCGGFTDDAVLPLTLFGGQLILNWTWTPVFFKFHQIGLALLHMLALDAAAAVCTVSFFNVNKKTLYFMAPYLGWLTFATCLNFAIWQLNKDAKKTN</sequence>
<dbReference type="EMBL" id="CAKOGL010000017">
    <property type="protein sequence ID" value="CAH2096734.1"/>
    <property type="molecule type" value="Genomic_DNA"/>
</dbReference>
<feature type="signal peptide" evidence="7">
    <location>
        <begin position="1"/>
        <end position="17"/>
    </location>
</feature>
<dbReference type="GO" id="GO:0033013">
    <property type="term" value="P:tetrapyrrole metabolic process"/>
    <property type="evidence" value="ECO:0007669"/>
    <property type="project" value="UniProtKB-ARBA"/>
</dbReference>
<name>A0AAU9UD90_EUPED</name>
<comment type="subcellular location">
    <subcellularLocation>
        <location evidence="1">Membrane</location>
        <topology evidence="1">Multi-pass membrane protein</topology>
    </subcellularLocation>
</comment>
<evidence type="ECO:0008006" key="10">
    <source>
        <dbReference type="Google" id="ProtNLM"/>
    </source>
</evidence>
<keyword evidence="7" id="KW-0732">Signal</keyword>
<evidence type="ECO:0000256" key="3">
    <source>
        <dbReference type="ARBA" id="ARBA00022692"/>
    </source>
</evidence>
<reference evidence="8" key="1">
    <citation type="submission" date="2022-03" db="EMBL/GenBank/DDBJ databases">
        <authorList>
            <person name="Tunstrom K."/>
        </authorList>
    </citation>
    <scope>NUCLEOTIDE SEQUENCE</scope>
</reference>
<evidence type="ECO:0000256" key="7">
    <source>
        <dbReference type="SAM" id="SignalP"/>
    </source>
</evidence>
<evidence type="ECO:0000256" key="5">
    <source>
        <dbReference type="ARBA" id="ARBA00023136"/>
    </source>
</evidence>
<dbReference type="Gene3D" id="1.20.1260.100">
    <property type="entry name" value="TspO/MBR protein"/>
    <property type="match status" value="1"/>
</dbReference>
<evidence type="ECO:0000313" key="8">
    <source>
        <dbReference type="EMBL" id="CAH2096734.1"/>
    </source>
</evidence>
<feature type="chain" id="PRO_5043482554" description="Translocator protein" evidence="7">
    <location>
        <begin position="18"/>
        <end position="168"/>
    </location>
</feature>
<gene>
    <name evidence="8" type="ORF">EEDITHA_LOCUS12039</name>
</gene>
<keyword evidence="5 6" id="KW-0472">Membrane</keyword>
<evidence type="ECO:0000313" key="9">
    <source>
        <dbReference type="Proteomes" id="UP001153954"/>
    </source>
</evidence>
<evidence type="ECO:0000256" key="1">
    <source>
        <dbReference type="ARBA" id="ARBA00004141"/>
    </source>
</evidence>
<feature type="transmembrane region" description="Helical" evidence="6">
    <location>
        <begin position="136"/>
        <end position="158"/>
    </location>
</feature>
<evidence type="ECO:0000256" key="4">
    <source>
        <dbReference type="ARBA" id="ARBA00022989"/>
    </source>
</evidence>
<dbReference type="Pfam" id="PF03073">
    <property type="entry name" value="TspO_MBR"/>
    <property type="match status" value="1"/>
</dbReference>
<keyword evidence="9" id="KW-1185">Reference proteome</keyword>
<dbReference type="AlphaFoldDB" id="A0AAU9UD90"/>
<protein>
    <recommendedName>
        <fullName evidence="10">Translocator protein</fullName>
    </recommendedName>
</protein>
<evidence type="ECO:0000256" key="2">
    <source>
        <dbReference type="ARBA" id="ARBA00007524"/>
    </source>
</evidence>
<feature type="transmembrane region" description="Helical" evidence="6">
    <location>
        <begin position="108"/>
        <end position="130"/>
    </location>
</feature>
<dbReference type="InterPro" id="IPR038330">
    <property type="entry name" value="TspO/MBR-related_sf"/>
</dbReference>
<keyword evidence="4 6" id="KW-1133">Transmembrane helix</keyword>
<dbReference type="InterPro" id="IPR004307">
    <property type="entry name" value="TspO_MBR"/>
</dbReference>
<organism evidence="8 9">
    <name type="scientific">Euphydryas editha</name>
    <name type="common">Edith's checkerspot</name>
    <dbReference type="NCBI Taxonomy" id="104508"/>
    <lineage>
        <taxon>Eukaryota</taxon>
        <taxon>Metazoa</taxon>
        <taxon>Ecdysozoa</taxon>
        <taxon>Arthropoda</taxon>
        <taxon>Hexapoda</taxon>
        <taxon>Insecta</taxon>
        <taxon>Pterygota</taxon>
        <taxon>Neoptera</taxon>
        <taxon>Endopterygota</taxon>
        <taxon>Lepidoptera</taxon>
        <taxon>Glossata</taxon>
        <taxon>Ditrysia</taxon>
        <taxon>Papilionoidea</taxon>
        <taxon>Nymphalidae</taxon>
        <taxon>Nymphalinae</taxon>
        <taxon>Euphydryas</taxon>
    </lineage>
</organism>
<evidence type="ECO:0000256" key="6">
    <source>
        <dbReference type="SAM" id="Phobius"/>
    </source>
</evidence>
<accession>A0AAU9UD90</accession>
<keyword evidence="3 6" id="KW-0812">Transmembrane</keyword>
<dbReference type="FunFam" id="1.20.1260.100:FF:000001">
    <property type="entry name" value="translocator protein 2"/>
    <property type="match status" value="1"/>
</dbReference>
<dbReference type="PANTHER" id="PTHR10057">
    <property type="entry name" value="PERIPHERAL-TYPE BENZODIAZEPINE RECEPTOR"/>
    <property type="match status" value="1"/>
</dbReference>
<dbReference type="PANTHER" id="PTHR10057:SF0">
    <property type="entry name" value="TRANSLOCATOR PROTEIN"/>
    <property type="match status" value="1"/>
</dbReference>
<comment type="caution">
    <text evidence="8">The sequence shown here is derived from an EMBL/GenBank/DDBJ whole genome shotgun (WGS) entry which is preliminary data.</text>
</comment>
<proteinExistence type="inferred from homology"/>
<dbReference type="GO" id="GO:0005741">
    <property type="term" value="C:mitochondrial outer membrane"/>
    <property type="evidence" value="ECO:0007669"/>
    <property type="project" value="TreeGrafter"/>
</dbReference>
<dbReference type="CDD" id="cd15904">
    <property type="entry name" value="TSPO_MBR"/>
    <property type="match status" value="1"/>
</dbReference>
<comment type="similarity">
    <text evidence="2">Belongs to the TspO/BZRP family.</text>
</comment>
<dbReference type="PIRSF" id="PIRSF005859">
    <property type="entry name" value="PBR"/>
    <property type="match status" value="1"/>
</dbReference>
<dbReference type="Proteomes" id="UP001153954">
    <property type="component" value="Unassembled WGS sequence"/>
</dbReference>